<evidence type="ECO:0000313" key="2">
    <source>
        <dbReference type="Proteomes" id="UP001732700"/>
    </source>
</evidence>
<accession>A0ACD5TL74</accession>
<organism evidence="1 2">
    <name type="scientific">Avena sativa</name>
    <name type="common">Oat</name>
    <dbReference type="NCBI Taxonomy" id="4498"/>
    <lineage>
        <taxon>Eukaryota</taxon>
        <taxon>Viridiplantae</taxon>
        <taxon>Streptophyta</taxon>
        <taxon>Embryophyta</taxon>
        <taxon>Tracheophyta</taxon>
        <taxon>Spermatophyta</taxon>
        <taxon>Magnoliopsida</taxon>
        <taxon>Liliopsida</taxon>
        <taxon>Poales</taxon>
        <taxon>Poaceae</taxon>
        <taxon>BOP clade</taxon>
        <taxon>Pooideae</taxon>
        <taxon>Poodae</taxon>
        <taxon>Poeae</taxon>
        <taxon>Poeae Chloroplast Group 1 (Aveneae type)</taxon>
        <taxon>Aveninae</taxon>
        <taxon>Avena</taxon>
    </lineage>
</organism>
<proteinExistence type="predicted"/>
<evidence type="ECO:0000313" key="1">
    <source>
        <dbReference type="EnsemblPlants" id="AVESA.00010b.r2.1CG0078240.1.CDS"/>
    </source>
</evidence>
<reference evidence="1" key="2">
    <citation type="submission" date="2025-09" db="UniProtKB">
        <authorList>
            <consortium name="EnsemblPlants"/>
        </authorList>
    </citation>
    <scope>IDENTIFICATION</scope>
</reference>
<sequence length="639" mass="72744">MAAIQWTDENTSIVTKLFAEQVDRGNRSSTHLNNAGYDEVARRFKDKTSIELKKTQLKNKWDKLKNDYSIWKRLLKQTGAGWDHTNGTFEQDKEWWKKARIDIPGCGRFQKHGIRNEEHLKTMFEDISSDGSDHWCPTSGDLPQPNAEVDLVNVDGEDSIDIDEIDESPGCSKGKRAAKFVGDKPKKLKTSQVMQDEIKKLGALAERTQSSLEAYTKKDETITVNAVMDLMSSDSGSDDDERELIVHQHAQALNVIYNGVANIAALYCDKFLDKASPRTSILSGMGWLRETLSTPGETYRMLRVNNHTFFDLHDLLVRRYNLTTSFDLSSHEALAIFLWTLGGCESNRKTQNRFKHSGETISRKFGEVLLCVVKMSPHFLKPKDPNFRGVHKRIRDDKRAYPHLKDCIGALDGTHIRVSIAGEKSIRYIGRTGVPTQNVLAICDFDMRFTYASIGQPGAMHDTSVLYHAMQADKDIFPHPPKGKYYLVDAGYPNRPGYLAPYKGERYHVPDFHRGVEPTTPTEKFNRVHSSARNVIERTFGVLKMKWRMLLNMPSYSLEKQKMIVAACMVLHNYVREHQSGDRHFQRCDRDPDYVPTIPSKYQKYAISQTASDGSTPAESEMTMDVFRNKLATAISNSW</sequence>
<reference evidence="1" key="1">
    <citation type="submission" date="2021-05" db="EMBL/GenBank/DDBJ databases">
        <authorList>
            <person name="Scholz U."/>
            <person name="Mascher M."/>
            <person name="Fiebig A."/>
        </authorList>
    </citation>
    <scope>NUCLEOTIDE SEQUENCE [LARGE SCALE GENOMIC DNA]</scope>
</reference>
<name>A0ACD5TL74_AVESA</name>
<keyword evidence="2" id="KW-1185">Reference proteome</keyword>
<dbReference type="Proteomes" id="UP001732700">
    <property type="component" value="Chromosome 1C"/>
</dbReference>
<protein>
    <submittedName>
        <fullName evidence="1">Uncharacterized protein</fullName>
    </submittedName>
</protein>
<dbReference type="EnsemblPlants" id="AVESA.00010b.r2.1CG0078240.1">
    <property type="protein sequence ID" value="AVESA.00010b.r2.1CG0078240.1.CDS"/>
    <property type="gene ID" value="AVESA.00010b.r2.1CG0078240"/>
</dbReference>